<dbReference type="AlphaFoldDB" id="A0A378F4J5"/>
<dbReference type="Proteomes" id="UP000255167">
    <property type="component" value="Unassembled WGS sequence"/>
</dbReference>
<dbReference type="PANTHER" id="PTHR44758:SF1">
    <property type="entry name" value="NAD(P) TRANSHYDROGENASE SUBUNIT BETA"/>
    <property type="match status" value="1"/>
</dbReference>
<keyword evidence="2" id="KW-1133">Transmembrane helix</keyword>
<sequence length="64" mass="6678">MSGGLVTAAYIVAAILFIFSLAGLSKHETSQQGNYFGIAGMAIALIATSWGRTPATSAGLFLRW</sequence>
<reference evidence="4 5" key="1">
    <citation type="submission" date="2018-06" db="EMBL/GenBank/DDBJ databases">
        <authorList>
            <consortium name="Pathogen Informatics"/>
            <person name="Doyle S."/>
        </authorList>
    </citation>
    <scope>NUCLEOTIDE SEQUENCE [LARGE SCALE GENOMIC DNA]</scope>
    <source>
        <strain evidence="4 5">NCTC9617</strain>
    </source>
</reference>
<keyword evidence="2" id="KW-0472">Membrane</keyword>
<feature type="transmembrane region" description="Helical" evidence="2">
    <location>
        <begin position="6"/>
        <end position="24"/>
    </location>
</feature>
<name>A0A378F4J5_KLEPN</name>
<protein>
    <submittedName>
        <fullName evidence="4">NAD(P) transhydrogenase subunit beta</fullName>
        <ecNumber evidence="4">1.6.1.2</ecNumber>
    </submittedName>
</protein>
<evidence type="ECO:0000313" key="4">
    <source>
        <dbReference type="EMBL" id="STW39069.1"/>
    </source>
</evidence>
<keyword evidence="4" id="KW-0560">Oxidoreductase</keyword>
<feature type="transmembrane region" description="Helical" evidence="2">
    <location>
        <begin position="36"/>
        <end position="53"/>
    </location>
</feature>
<evidence type="ECO:0000256" key="2">
    <source>
        <dbReference type="SAM" id="Phobius"/>
    </source>
</evidence>
<dbReference type="PANTHER" id="PTHR44758">
    <property type="entry name" value="NAD(P) TRANSHYDROGENASE SUBUNIT BETA"/>
    <property type="match status" value="1"/>
</dbReference>
<dbReference type="EC" id="1.6.1.2" evidence="4"/>
<keyword evidence="2" id="KW-0812">Transmembrane</keyword>
<feature type="domain" description="NADP transhydrogenase beta-like" evidence="3">
    <location>
        <begin position="7"/>
        <end position="52"/>
    </location>
</feature>
<dbReference type="InterPro" id="IPR034300">
    <property type="entry name" value="PNTB-like"/>
</dbReference>
<dbReference type="GO" id="GO:0016491">
    <property type="term" value="F:oxidoreductase activity"/>
    <property type="evidence" value="ECO:0007669"/>
    <property type="project" value="UniProtKB-KW"/>
</dbReference>
<evidence type="ECO:0000259" key="3">
    <source>
        <dbReference type="Pfam" id="PF02233"/>
    </source>
</evidence>
<accession>A0A378F4J5</accession>
<keyword evidence="1" id="KW-0520">NAD</keyword>
<evidence type="ECO:0000256" key="1">
    <source>
        <dbReference type="ARBA" id="ARBA00023027"/>
    </source>
</evidence>
<organism evidence="4 5">
    <name type="scientific">Klebsiella pneumoniae</name>
    <dbReference type="NCBI Taxonomy" id="573"/>
    <lineage>
        <taxon>Bacteria</taxon>
        <taxon>Pseudomonadati</taxon>
        <taxon>Pseudomonadota</taxon>
        <taxon>Gammaproteobacteria</taxon>
        <taxon>Enterobacterales</taxon>
        <taxon>Enterobacteriaceae</taxon>
        <taxon>Klebsiella/Raoultella group</taxon>
        <taxon>Klebsiella</taxon>
        <taxon>Klebsiella pneumoniae complex</taxon>
    </lineage>
</organism>
<proteinExistence type="predicted"/>
<dbReference type="EMBL" id="UGNC01000004">
    <property type="protein sequence ID" value="STW39069.1"/>
    <property type="molecule type" value="Genomic_DNA"/>
</dbReference>
<evidence type="ECO:0000313" key="5">
    <source>
        <dbReference type="Proteomes" id="UP000255167"/>
    </source>
</evidence>
<gene>
    <name evidence="4" type="primary">pntB_1</name>
    <name evidence="4" type="ORF">NCTC9617_00590</name>
</gene>
<dbReference type="Pfam" id="PF02233">
    <property type="entry name" value="PNTB"/>
    <property type="match status" value="1"/>
</dbReference>